<protein>
    <submittedName>
        <fullName evidence="2">Uncharacterized protein</fullName>
    </submittedName>
</protein>
<sequence>MVKPLMQLVLLPAILAAYVAIKSVIKIANKKPSKSWVF</sequence>
<proteinExistence type="predicted"/>
<keyword evidence="1" id="KW-0472">Membrane</keyword>
<accession>B8CLN9</accession>
<feature type="transmembrane region" description="Helical" evidence="1">
    <location>
        <begin position="6"/>
        <end position="25"/>
    </location>
</feature>
<dbReference type="Proteomes" id="UP000000753">
    <property type="component" value="Chromosome"/>
</dbReference>
<dbReference type="AlphaFoldDB" id="B8CLN9"/>
<organism evidence="2 3">
    <name type="scientific">Shewanella piezotolerans (strain WP3 / JCM 13877)</name>
    <dbReference type="NCBI Taxonomy" id="225849"/>
    <lineage>
        <taxon>Bacteria</taxon>
        <taxon>Pseudomonadati</taxon>
        <taxon>Pseudomonadota</taxon>
        <taxon>Gammaproteobacteria</taxon>
        <taxon>Alteromonadales</taxon>
        <taxon>Shewanellaceae</taxon>
        <taxon>Shewanella</taxon>
    </lineage>
</organism>
<reference evidence="2 3" key="1">
    <citation type="journal article" date="2008" name="PLoS ONE">
        <title>Environmental adaptation: genomic analysis of the piezotolerant and psychrotolerant deep-sea iron reducing bacterium Shewanella piezotolerans WP3.</title>
        <authorList>
            <person name="Wang F."/>
            <person name="Wang J."/>
            <person name="Jian H."/>
            <person name="Zhang B."/>
            <person name="Li S."/>
            <person name="Wang F."/>
            <person name="Zeng X."/>
            <person name="Gao L."/>
            <person name="Bartlett D.H."/>
            <person name="Yu J."/>
            <person name="Hu S."/>
            <person name="Xiao X."/>
        </authorList>
    </citation>
    <scope>NUCLEOTIDE SEQUENCE [LARGE SCALE GENOMIC DNA]</scope>
    <source>
        <strain evidence="3">WP3 / JCM 13877</strain>
    </source>
</reference>
<evidence type="ECO:0000313" key="3">
    <source>
        <dbReference type="Proteomes" id="UP000000753"/>
    </source>
</evidence>
<evidence type="ECO:0000256" key="1">
    <source>
        <dbReference type="SAM" id="Phobius"/>
    </source>
</evidence>
<dbReference type="KEGG" id="swp:swp_1933"/>
<dbReference type="HOGENOM" id="CLU_3332921_0_0_6"/>
<name>B8CLN9_SHEPW</name>
<gene>
    <name evidence="2" type="ordered locus">swp_1933</name>
</gene>
<keyword evidence="1" id="KW-0812">Transmembrane</keyword>
<keyword evidence="3" id="KW-1185">Reference proteome</keyword>
<evidence type="ECO:0000313" key="2">
    <source>
        <dbReference type="EMBL" id="ACJ28690.1"/>
    </source>
</evidence>
<keyword evidence="1" id="KW-1133">Transmembrane helix</keyword>
<dbReference type="EMBL" id="CP000472">
    <property type="protein sequence ID" value="ACJ28690.1"/>
    <property type="molecule type" value="Genomic_DNA"/>
</dbReference>